<name>L0H3S7_9GAMM</name>
<protein>
    <submittedName>
        <fullName evidence="2">Uncharacterized protein</fullName>
    </submittedName>
</protein>
<organism evidence="2 3">
    <name type="scientific">Thioflavicoccus mobilis 8321</name>
    <dbReference type="NCBI Taxonomy" id="765912"/>
    <lineage>
        <taxon>Bacteria</taxon>
        <taxon>Pseudomonadati</taxon>
        <taxon>Pseudomonadota</taxon>
        <taxon>Gammaproteobacteria</taxon>
        <taxon>Chromatiales</taxon>
        <taxon>Chromatiaceae</taxon>
        <taxon>Thioflavicoccus</taxon>
    </lineage>
</organism>
<feature type="compositionally biased region" description="Acidic residues" evidence="1">
    <location>
        <begin position="1"/>
        <end position="11"/>
    </location>
</feature>
<keyword evidence="3" id="KW-1185">Reference proteome</keyword>
<dbReference type="AlphaFoldDB" id="L0H3S7"/>
<feature type="region of interest" description="Disordered" evidence="1">
    <location>
        <begin position="1"/>
        <end position="22"/>
    </location>
</feature>
<dbReference type="HOGENOM" id="CLU_3067242_0_0_6"/>
<proteinExistence type="predicted"/>
<sequence length="53" mass="5659">MIDESQVDENEQGVVEEKRSWSAPQLRRIDVGRTAANVTFGADGSPSPGVNAS</sequence>
<evidence type="ECO:0000313" key="2">
    <source>
        <dbReference type="EMBL" id="AGA92244.1"/>
    </source>
</evidence>
<reference evidence="2 3" key="1">
    <citation type="submission" date="2011-09" db="EMBL/GenBank/DDBJ databases">
        <title>Complete sequence of chromosome of Thioflavicoccus mobilis 8321.</title>
        <authorList>
            <consortium name="US DOE Joint Genome Institute"/>
            <person name="Lucas S."/>
            <person name="Han J."/>
            <person name="Lapidus A."/>
            <person name="Cheng J.-F."/>
            <person name="Goodwin L."/>
            <person name="Pitluck S."/>
            <person name="Peters L."/>
            <person name="Ovchinnikova G."/>
            <person name="Lu M."/>
            <person name="Detter J.C."/>
            <person name="Han C."/>
            <person name="Tapia R."/>
            <person name="Land M."/>
            <person name="Hauser L."/>
            <person name="Kyrpides N."/>
            <person name="Ivanova N."/>
            <person name="Pagani I."/>
            <person name="Vogl K."/>
            <person name="Liu Z."/>
            <person name="Imhoff J."/>
            <person name="Thiel V."/>
            <person name="Frigaard N.-U."/>
            <person name="Bryant D."/>
            <person name="Woyke T."/>
        </authorList>
    </citation>
    <scope>NUCLEOTIDE SEQUENCE [LARGE SCALE GENOMIC DNA]</scope>
    <source>
        <strain evidence="2 3">8321</strain>
    </source>
</reference>
<dbReference type="EMBL" id="CP003051">
    <property type="protein sequence ID" value="AGA92244.1"/>
    <property type="molecule type" value="Genomic_DNA"/>
</dbReference>
<gene>
    <name evidence="2" type="ORF">Thimo_3588</name>
</gene>
<accession>L0H3S7</accession>
<dbReference type="KEGG" id="tmb:Thimo_3588"/>
<evidence type="ECO:0000256" key="1">
    <source>
        <dbReference type="SAM" id="MobiDB-lite"/>
    </source>
</evidence>
<dbReference type="Proteomes" id="UP000010816">
    <property type="component" value="Chromosome"/>
</dbReference>
<evidence type="ECO:0000313" key="3">
    <source>
        <dbReference type="Proteomes" id="UP000010816"/>
    </source>
</evidence>